<keyword evidence="1" id="KW-0812">Transmembrane</keyword>
<keyword evidence="1" id="KW-1133">Transmembrane helix</keyword>
<feature type="transmembrane region" description="Helical" evidence="1">
    <location>
        <begin position="88"/>
        <end position="115"/>
    </location>
</feature>
<dbReference type="SUPFAM" id="SSF55874">
    <property type="entry name" value="ATPase domain of HSP90 chaperone/DNA topoisomerase II/histidine kinase"/>
    <property type="match status" value="1"/>
</dbReference>
<organism evidence="2">
    <name type="scientific">uncultured Anaerotruncus sp</name>
    <dbReference type="NCBI Taxonomy" id="905011"/>
    <lineage>
        <taxon>Bacteria</taxon>
        <taxon>Bacillati</taxon>
        <taxon>Bacillota</taxon>
        <taxon>Clostridia</taxon>
        <taxon>Eubacteriales</taxon>
        <taxon>Oscillospiraceae</taxon>
        <taxon>Anaerotruncus</taxon>
        <taxon>environmental samples</taxon>
    </lineage>
</organism>
<keyword evidence="1" id="KW-0472">Membrane</keyword>
<dbReference type="GO" id="GO:0016301">
    <property type="term" value="F:kinase activity"/>
    <property type="evidence" value="ECO:0007669"/>
    <property type="project" value="UniProtKB-KW"/>
</dbReference>
<feature type="transmembrane region" description="Helical" evidence="1">
    <location>
        <begin position="121"/>
        <end position="139"/>
    </location>
</feature>
<keyword evidence="2" id="KW-0418">Kinase</keyword>
<accession>A0A1C6HFS5</accession>
<name>A0A1C6HFS5_9FIRM</name>
<protein>
    <submittedName>
        <fullName evidence="2">Sensory histidine kinase DcuS</fullName>
    </submittedName>
</protein>
<reference evidence="2" key="1">
    <citation type="submission" date="2015-09" db="EMBL/GenBank/DDBJ databases">
        <authorList>
            <consortium name="Pathogen Informatics"/>
        </authorList>
    </citation>
    <scope>NUCLEOTIDE SEQUENCE</scope>
    <source>
        <strain evidence="2">2789STDY5834896</strain>
    </source>
</reference>
<feature type="transmembrane region" description="Helical" evidence="1">
    <location>
        <begin position="32"/>
        <end position="51"/>
    </location>
</feature>
<sequence length="472" mass="52333">MEMIAYIVSSMAVGIGFYWILRGFIDVRPVGAQCAIEALLTSFLTLGMNVAKDYLELSSMIAYVVLALVGGLYMAISRYRSLRRMKPYTYAAVAVVMTVIIRFVSAVLTSALVAVLASSSAWAIILSVPVELLAYWFIVRSRPFAALKEIVSSHFHIVAVLASVVAVGAYLSLGTLSTEMGATIDLRAYFLFFALVILMVVAIISWTKDKYRAKVVREELRDAQRKSEDLARKMHRDAAVIPALRGMAKTMARGIERGSIAPEERRAWIEEIARLTEEQGEETRKNDMQQNRESIDTGLLALDFQVEHFFDLVDSVKGMLTVNVREPIDVLVRERIIPERALLSLIGNLMRNACRAVKDRPVRDISLILGYLGGDYSITVGDTGEPFLPAVLFELGRPGNTTRGAGHGNGLYEIAQTLESTGASLHICEWTDGAKDMMVIFDGRHETVLASYRAEDLFKMAPEGCELIFDQI</sequence>
<evidence type="ECO:0000256" key="1">
    <source>
        <dbReference type="SAM" id="Phobius"/>
    </source>
</evidence>
<feature type="transmembrane region" description="Helical" evidence="1">
    <location>
        <begin position="6"/>
        <end position="25"/>
    </location>
</feature>
<proteinExistence type="predicted"/>
<feature type="transmembrane region" description="Helical" evidence="1">
    <location>
        <begin position="188"/>
        <end position="207"/>
    </location>
</feature>
<evidence type="ECO:0000313" key="2">
    <source>
        <dbReference type="EMBL" id="SCJ56260.1"/>
    </source>
</evidence>
<dbReference type="Gene3D" id="3.30.565.10">
    <property type="entry name" value="Histidine kinase-like ATPase, C-terminal domain"/>
    <property type="match status" value="1"/>
</dbReference>
<keyword evidence="2" id="KW-0808">Transferase</keyword>
<dbReference type="EMBL" id="FMHG01000001">
    <property type="protein sequence ID" value="SCJ56260.1"/>
    <property type="molecule type" value="Genomic_DNA"/>
</dbReference>
<gene>
    <name evidence="2" type="ORF">SAMEA3545359_00826</name>
</gene>
<dbReference type="AlphaFoldDB" id="A0A1C6HFS5"/>
<dbReference type="InterPro" id="IPR036890">
    <property type="entry name" value="HATPase_C_sf"/>
</dbReference>
<feature type="transmembrane region" description="Helical" evidence="1">
    <location>
        <begin position="151"/>
        <end position="173"/>
    </location>
</feature>
<feature type="transmembrane region" description="Helical" evidence="1">
    <location>
        <begin position="57"/>
        <end position="76"/>
    </location>
</feature>